<feature type="non-terminal residue" evidence="1">
    <location>
        <position position="1"/>
    </location>
</feature>
<comment type="caution">
    <text evidence="1">The sequence shown here is derived from an EMBL/GenBank/DDBJ whole genome shotgun (WGS) entry which is preliminary data.</text>
</comment>
<dbReference type="GO" id="GO:0003824">
    <property type="term" value="F:catalytic activity"/>
    <property type="evidence" value="ECO:0007669"/>
    <property type="project" value="InterPro"/>
</dbReference>
<organism evidence="1">
    <name type="scientific">marine sediment metagenome</name>
    <dbReference type="NCBI Taxonomy" id="412755"/>
    <lineage>
        <taxon>unclassified sequences</taxon>
        <taxon>metagenomes</taxon>
        <taxon>ecological metagenomes</taxon>
    </lineage>
</organism>
<protein>
    <submittedName>
        <fullName evidence="1">Uncharacterized protein</fullName>
    </submittedName>
</protein>
<accession>A0A0F9M7U5</accession>
<sequence length="89" mass="9415">SEEGRSTAQALINRAGIVIEGFRPGVMERLGLGPDDLDETVLGRLVAVGHANRLAIENATQGAALPSPICASIDIFPVKDHVEINEVEL</sequence>
<name>A0A0F9M7U5_9ZZZZ</name>
<dbReference type="SUPFAM" id="SSF89796">
    <property type="entry name" value="CoA-transferase family III (CaiB/BaiF)"/>
    <property type="match status" value="1"/>
</dbReference>
<dbReference type="InterPro" id="IPR023606">
    <property type="entry name" value="CoA-Trfase_III_dom_1_sf"/>
</dbReference>
<dbReference type="Pfam" id="PF02515">
    <property type="entry name" value="CoA_transf_3"/>
    <property type="match status" value="1"/>
</dbReference>
<dbReference type="AlphaFoldDB" id="A0A0F9M7U5"/>
<dbReference type="InterPro" id="IPR003673">
    <property type="entry name" value="CoA-Trfase_fam_III"/>
</dbReference>
<proteinExistence type="predicted"/>
<evidence type="ECO:0000313" key="1">
    <source>
        <dbReference type="EMBL" id="KKN01769.1"/>
    </source>
</evidence>
<gene>
    <name evidence="1" type="ORF">LCGC14_1124360</name>
</gene>
<dbReference type="Gene3D" id="3.40.50.10540">
    <property type="entry name" value="Crotonobetainyl-coa:carnitine coa-transferase, domain 1"/>
    <property type="match status" value="1"/>
</dbReference>
<dbReference type="EMBL" id="LAZR01005226">
    <property type="protein sequence ID" value="KKN01769.1"/>
    <property type="molecule type" value="Genomic_DNA"/>
</dbReference>
<reference evidence="1" key="1">
    <citation type="journal article" date="2015" name="Nature">
        <title>Complex archaea that bridge the gap between prokaryotes and eukaryotes.</title>
        <authorList>
            <person name="Spang A."/>
            <person name="Saw J.H."/>
            <person name="Jorgensen S.L."/>
            <person name="Zaremba-Niedzwiedzka K."/>
            <person name="Martijn J."/>
            <person name="Lind A.E."/>
            <person name="van Eijk R."/>
            <person name="Schleper C."/>
            <person name="Guy L."/>
            <person name="Ettema T.J."/>
        </authorList>
    </citation>
    <scope>NUCLEOTIDE SEQUENCE</scope>
</reference>